<keyword evidence="2" id="KW-1185">Reference proteome</keyword>
<dbReference type="AlphaFoldDB" id="W0ABB4"/>
<evidence type="ECO:0000313" key="2">
    <source>
        <dbReference type="Proteomes" id="UP000018851"/>
    </source>
</evidence>
<proteinExistence type="predicted"/>
<accession>W0ABB4</accession>
<reference evidence="1 2" key="1">
    <citation type="submission" date="2013-07" db="EMBL/GenBank/DDBJ databases">
        <title>Completed genome of Sphingomonas sanxanigenens NX02.</title>
        <authorList>
            <person name="Ma T."/>
            <person name="Huang H."/>
            <person name="Wu M."/>
            <person name="Li X."/>
            <person name="Li G."/>
        </authorList>
    </citation>
    <scope>NUCLEOTIDE SEQUENCE [LARGE SCALE GENOMIC DNA]</scope>
    <source>
        <strain evidence="1 2">NX02</strain>
    </source>
</reference>
<dbReference type="STRING" id="1123269.NX02_06115"/>
<name>W0ABB4_9SPHN</name>
<evidence type="ECO:0000313" key="1">
    <source>
        <dbReference type="EMBL" id="AHE52955.1"/>
    </source>
</evidence>
<dbReference type="Proteomes" id="UP000018851">
    <property type="component" value="Chromosome"/>
</dbReference>
<dbReference type="HOGENOM" id="CLU_3276822_0_0_5"/>
<dbReference type="KEGG" id="ssan:NX02_06115"/>
<dbReference type="PATRIC" id="fig|1123269.5.peg.1181"/>
<organism evidence="1 2">
    <name type="scientific">Sphingomonas sanxanigenens DSM 19645 = NX02</name>
    <dbReference type="NCBI Taxonomy" id="1123269"/>
    <lineage>
        <taxon>Bacteria</taxon>
        <taxon>Pseudomonadati</taxon>
        <taxon>Pseudomonadota</taxon>
        <taxon>Alphaproteobacteria</taxon>
        <taxon>Sphingomonadales</taxon>
        <taxon>Sphingomonadaceae</taxon>
        <taxon>Sphingomonas</taxon>
    </lineage>
</organism>
<sequence>MAEIGAKRTQVCCAAPELLSSGNPYPALHCRIVQNLTGSRL</sequence>
<dbReference type="EMBL" id="CP006644">
    <property type="protein sequence ID" value="AHE52955.1"/>
    <property type="molecule type" value="Genomic_DNA"/>
</dbReference>
<gene>
    <name evidence="1" type="ORF">NX02_06115</name>
</gene>
<protein>
    <submittedName>
        <fullName evidence="1">Uncharacterized protein</fullName>
    </submittedName>
</protein>